<protein>
    <submittedName>
        <fullName evidence="7">Putative inner membrane lipoprotein</fullName>
    </submittedName>
</protein>
<evidence type="ECO:0000259" key="6">
    <source>
        <dbReference type="PROSITE" id="PS51123"/>
    </source>
</evidence>
<dbReference type="Gene3D" id="3.30.1330.60">
    <property type="entry name" value="OmpA-like domain"/>
    <property type="match status" value="1"/>
</dbReference>
<dbReference type="Pfam" id="PF13488">
    <property type="entry name" value="Gly-zipper_Omp"/>
    <property type="match status" value="1"/>
</dbReference>
<keyword evidence="7" id="KW-0449">Lipoprotein</keyword>
<dbReference type="PROSITE" id="PS51257">
    <property type="entry name" value="PROKAR_LIPOPROTEIN"/>
    <property type="match status" value="1"/>
</dbReference>
<dbReference type="InterPro" id="IPR036737">
    <property type="entry name" value="OmpA-like_sf"/>
</dbReference>
<dbReference type="SUPFAM" id="SSF103088">
    <property type="entry name" value="OmpA-like"/>
    <property type="match status" value="1"/>
</dbReference>
<feature type="signal peptide" evidence="5">
    <location>
        <begin position="1"/>
        <end position="21"/>
    </location>
</feature>
<reference evidence="7 8" key="1">
    <citation type="journal article" date="2013" name="PLoS ONE">
        <title>Poles Apart: Arctic and Antarctic Octadecabacter strains Share High Genome Plasticity and a New Type of Xanthorhodopsin.</title>
        <authorList>
            <person name="Vollmers J."/>
            <person name="Voget S."/>
            <person name="Dietrich S."/>
            <person name="Gollnow K."/>
            <person name="Smits M."/>
            <person name="Meyer K."/>
            <person name="Brinkhoff T."/>
            <person name="Simon M."/>
            <person name="Daniel R."/>
        </authorList>
    </citation>
    <scope>NUCLEOTIDE SEQUENCE [LARGE SCALE GENOMIC DNA]</scope>
    <source>
        <strain evidence="7 8">307</strain>
    </source>
</reference>
<evidence type="ECO:0000256" key="2">
    <source>
        <dbReference type="ARBA" id="ARBA00023136"/>
    </source>
</evidence>
<accession>M9R150</accession>
<evidence type="ECO:0000256" key="1">
    <source>
        <dbReference type="ARBA" id="ARBA00004442"/>
    </source>
</evidence>
<comment type="subcellular location">
    <subcellularLocation>
        <location evidence="1">Cell outer membrane</location>
    </subcellularLocation>
</comment>
<dbReference type="STRING" id="391626.OAN307_c06520"/>
<evidence type="ECO:0000313" key="8">
    <source>
        <dbReference type="Proteomes" id="UP000005307"/>
    </source>
</evidence>
<dbReference type="PROSITE" id="PS51123">
    <property type="entry name" value="OMPA_2"/>
    <property type="match status" value="1"/>
</dbReference>
<evidence type="ECO:0000313" key="7">
    <source>
        <dbReference type="EMBL" id="AGI66379.1"/>
    </source>
</evidence>
<proteinExistence type="predicted"/>
<organism evidence="7 8">
    <name type="scientific">Octadecabacter antarcticus 307</name>
    <dbReference type="NCBI Taxonomy" id="391626"/>
    <lineage>
        <taxon>Bacteria</taxon>
        <taxon>Pseudomonadati</taxon>
        <taxon>Pseudomonadota</taxon>
        <taxon>Alphaproteobacteria</taxon>
        <taxon>Rhodobacterales</taxon>
        <taxon>Roseobacteraceae</taxon>
        <taxon>Octadecabacter</taxon>
    </lineage>
</organism>
<keyword evidence="5" id="KW-0732">Signal</keyword>
<dbReference type="PANTHER" id="PTHR30329">
    <property type="entry name" value="STATOR ELEMENT OF FLAGELLAR MOTOR COMPLEX"/>
    <property type="match status" value="1"/>
</dbReference>
<gene>
    <name evidence="7" type="ORF">OAN307_c06520</name>
</gene>
<dbReference type="GO" id="GO:0009279">
    <property type="term" value="C:cell outer membrane"/>
    <property type="evidence" value="ECO:0007669"/>
    <property type="project" value="UniProtKB-SubCell"/>
</dbReference>
<dbReference type="PRINTS" id="PR01021">
    <property type="entry name" value="OMPADOMAIN"/>
</dbReference>
<feature type="chain" id="PRO_5004102088" evidence="5">
    <location>
        <begin position="22"/>
        <end position="220"/>
    </location>
</feature>
<dbReference type="PANTHER" id="PTHR30329:SF21">
    <property type="entry name" value="LIPOPROTEIN YIAD-RELATED"/>
    <property type="match status" value="1"/>
</dbReference>
<dbReference type="Pfam" id="PF00691">
    <property type="entry name" value="OmpA"/>
    <property type="match status" value="1"/>
</dbReference>
<evidence type="ECO:0000256" key="3">
    <source>
        <dbReference type="ARBA" id="ARBA00023237"/>
    </source>
</evidence>
<dbReference type="eggNOG" id="COG2885">
    <property type="taxonomic scope" value="Bacteria"/>
</dbReference>
<dbReference type="PROSITE" id="PS01068">
    <property type="entry name" value="OMPA_1"/>
    <property type="match status" value="1"/>
</dbReference>
<dbReference type="KEGG" id="oat:OAN307_c06520"/>
<evidence type="ECO:0000256" key="4">
    <source>
        <dbReference type="PROSITE-ProRule" id="PRU00473"/>
    </source>
</evidence>
<keyword evidence="2 4" id="KW-0472">Membrane</keyword>
<keyword evidence="3" id="KW-0998">Cell outer membrane</keyword>
<dbReference type="InterPro" id="IPR039567">
    <property type="entry name" value="Gly-zipper"/>
</dbReference>
<dbReference type="InterPro" id="IPR006665">
    <property type="entry name" value="OmpA-like"/>
</dbReference>
<name>M9R150_9RHOB</name>
<dbReference type="Proteomes" id="UP000005307">
    <property type="component" value="Chromosome"/>
</dbReference>
<dbReference type="InterPro" id="IPR006664">
    <property type="entry name" value="OMP_bac"/>
</dbReference>
<dbReference type="AlphaFoldDB" id="M9R150"/>
<sequence>MMTLSKMSFAVALSGVLVLSACETVTDPNNPNRNAQTAAIVGAGLGAAIGIARGDDAGERNRGAIVGALIGAGVGGGLGTLLDRQEAELRQEMGSSAQIVNTGSQLIVTLPQDILFDTGSSALTGGLRNDLNTLAGSMNRFPNSTVNVIGHTDWDGSAAFNQDLSARRAQAVSAVLIQSGVAPNRIRSIGRGEDAPIATNLNEEGKRQNRRVEITITPNV</sequence>
<evidence type="ECO:0000256" key="5">
    <source>
        <dbReference type="SAM" id="SignalP"/>
    </source>
</evidence>
<feature type="domain" description="OmpA-like" evidence="6">
    <location>
        <begin position="103"/>
        <end position="220"/>
    </location>
</feature>
<dbReference type="CDD" id="cd07185">
    <property type="entry name" value="OmpA_C-like"/>
    <property type="match status" value="1"/>
</dbReference>
<dbReference type="HOGENOM" id="CLU_016890_6_0_5"/>
<keyword evidence="8" id="KW-1185">Reference proteome</keyword>
<dbReference type="InterPro" id="IPR050330">
    <property type="entry name" value="Bact_OuterMem_StrucFunc"/>
</dbReference>
<dbReference type="EMBL" id="CP003740">
    <property type="protein sequence ID" value="AGI66379.1"/>
    <property type="molecule type" value="Genomic_DNA"/>
</dbReference>
<dbReference type="InterPro" id="IPR006690">
    <property type="entry name" value="OMPA-like_CS"/>
</dbReference>